<protein>
    <submittedName>
        <fullName evidence="1">Uncharacterized protein</fullName>
    </submittedName>
</protein>
<sequence>MKIKVNDSKKAVKIRQTSTAKKLSQEDFSKGVGAQFSQELKVDHLEPITFAGILHSAVKGIKSTGGRPGRLEETLRKKVPLTVNEWKDLEVVSHTFQQLGVSISTGQVASLLIGDGLHKLLPTIVAVNEEMTKLQAAAKADSKPLELRPIADILMKNIFLKKIKQAVPNFSWDMGESIEKK</sequence>
<reference evidence="1 2" key="1">
    <citation type="submission" date="2013-03" db="EMBL/GenBank/DDBJ databases">
        <authorList>
            <person name="Harkins D.M."/>
            <person name="Durkin A.S."/>
            <person name="Brinkac L.M."/>
            <person name="Haft D.H."/>
            <person name="Selengut J.D."/>
            <person name="Sanka R."/>
            <person name="DePew J."/>
            <person name="Purushe J."/>
            <person name="Galloway R.L."/>
            <person name="Vinetz J.M."/>
            <person name="Sutton G.G."/>
            <person name="Nierman W.C."/>
            <person name="Fouts D.E."/>
        </authorList>
    </citation>
    <scope>NUCLEOTIDE SEQUENCE [LARGE SCALE GENOMIC DNA]</scope>
    <source>
        <strain evidence="1 2">Waz Holland</strain>
    </source>
</reference>
<dbReference type="EMBL" id="AOGY02000013">
    <property type="protein sequence ID" value="EMY71520.1"/>
    <property type="molecule type" value="Genomic_DNA"/>
</dbReference>
<comment type="caution">
    <text evidence="1">The sequence shown here is derived from an EMBL/GenBank/DDBJ whole genome shotgun (WGS) entry which is preliminary data.</text>
</comment>
<evidence type="ECO:0000313" key="2">
    <source>
        <dbReference type="Proteomes" id="UP000012227"/>
    </source>
</evidence>
<accession>N1WDR9</accession>
<gene>
    <name evidence="1" type="ORF">LEP1GSC199_1546</name>
</gene>
<dbReference type="AlphaFoldDB" id="N1WDR9"/>
<evidence type="ECO:0000313" key="1">
    <source>
        <dbReference type="EMBL" id="EMY71520.1"/>
    </source>
</evidence>
<dbReference type="RefSeq" id="WP_002976631.1">
    <property type="nucleotide sequence ID" value="NZ_AOGY02000013.1"/>
</dbReference>
<proteinExistence type="predicted"/>
<name>N1WDR9_9LEPT</name>
<dbReference type="Proteomes" id="UP000012227">
    <property type="component" value="Unassembled WGS sequence"/>
</dbReference>
<organism evidence="1 2">
    <name type="scientific">Leptospira vanthielii serovar Holland str. Waz Holland = ATCC 700522</name>
    <dbReference type="NCBI Taxonomy" id="1218591"/>
    <lineage>
        <taxon>Bacteria</taxon>
        <taxon>Pseudomonadati</taxon>
        <taxon>Spirochaetota</taxon>
        <taxon>Spirochaetia</taxon>
        <taxon>Leptospirales</taxon>
        <taxon>Leptospiraceae</taxon>
        <taxon>Leptospira</taxon>
    </lineage>
</organism>
<dbReference type="STRING" id="1218591.LEP1GSC199_1546"/>